<dbReference type="SUPFAM" id="SSF158682">
    <property type="entry name" value="TerB-like"/>
    <property type="match status" value="1"/>
</dbReference>
<feature type="domain" description="Co-chaperone DjlA N-terminal" evidence="1">
    <location>
        <begin position="15"/>
        <end position="132"/>
    </location>
</feature>
<dbReference type="AlphaFoldDB" id="A0AAN1WKI1"/>
<proteinExistence type="predicted"/>
<protein>
    <recommendedName>
        <fullName evidence="1">Co-chaperone DjlA N-terminal domain-containing protein</fullName>
    </recommendedName>
</protein>
<dbReference type="CDD" id="cd07313">
    <property type="entry name" value="terB_like_2"/>
    <property type="match status" value="1"/>
</dbReference>
<evidence type="ECO:0000259" key="1">
    <source>
        <dbReference type="Pfam" id="PF05099"/>
    </source>
</evidence>
<dbReference type="Pfam" id="PF05099">
    <property type="entry name" value="TerB"/>
    <property type="match status" value="1"/>
</dbReference>
<name>A0AAN1WKI1_9GAMM</name>
<dbReference type="InterPro" id="IPR007791">
    <property type="entry name" value="DjlA_N"/>
</dbReference>
<evidence type="ECO:0000313" key="3">
    <source>
        <dbReference type="Proteomes" id="UP001320119"/>
    </source>
</evidence>
<evidence type="ECO:0000313" key="2">
    <source>
        <dbReference type="EMBL" id="BCD99262.1"/>
    </source>
</evidence>
<gene>
    <name evidence="2" type="ORF">MARGE09_P3463</name>
</gene>
<reference evidence="2 3" key="1">
    <citation type="journal article" date="2022" name="IScience">
        <title>An ultrasensitive nanofiber-based assay for enzymatic hydrolysis and deep-sea microbial degradation of cellulose.</title>
        <authorList>
            <person name="Tsudome M."/>
            <person name="Tachioka M."/>
            <person name="Miyazaki M."/>
            <person name="Uchimura K."/>
            <person name="Tsuda M."/>
            <person name="Takaki Y."/>
            <person name="Deguchi S."/>
        </authorList>
    </citation>
    <scope>NUCLEOTIDE SEQUENCE [LARGE SCALE GENOMIC DNA]</scope>
    <source>
        <strain evidence="2 3">GE09</strain>
    </source>
</reference>
<dbReference type="Proteomes" id="UP001320119">
    <property type="component" value="Chromosome"/>
</dbReference>
<organism evidence="2 3">
    <name type="scientific">Marinagarivorans cellulosilyticus</name>
    <dbReference type="NCBI Taxonomy" id="2721545"/>
    <lineage>
        <taxon>Bacteria</taxon>
        <taxon>Pseudomonadati</taxon>
        <taxon>Pseudomonadota</taxon>
        <taxon>Gammaproteobacteria</taxon>
        <taxon>Cellvibrionales</taxon>
        <taxon>Cellvibrionaceae</taxon>
        <taxon>Marinagarivorans</taxon>
    </lineage>
</organism>
<dbReference type="EMBL" id="AP023086">
    <property type="protein sequence ID" value="BCD99262.1"/>
    <property type="molecule type" value="Genomic_DNA"/>
</dbReference>
<keyword evidence="3" id="KW-1185">Reference proteome</keyword>
<accession>A0AAN1WKI1</accession>
<sequence length="138" mass="15783">MRPETNAALSEEQKRLACAALLIEVAIVDNEFDAKELACLQRVLEDSFDIPKNQSAELITLAQNECMESTSMYQFTQQINLHCSPQDKFDLIVGMWRIAYADGELDKYEEYVIRKVADLIHVAHGDFIRAKHHSRPSQ</sequence>
<dbReference type="InterPro" id="IPR029024">
    <property type="entry name" value="TerB-like"/>
</dbReference>
<dbReference type="KEGG" id="marq:MARGE09_P3463"/>
<dbReference type="Gene3D" id="1.10.3680.10">
    <property type="entry name" value="TerB-like"/>
    <property type="match status" value="1"/>
</dbReference>